<keyword evidence="6" id="KW-0969">Cilium</keyword>
<dbReference type="Proteomes" id="UP000008143">
    <property type="component" value="Chromosome 4"/>
</dbReference>
<dbReference type="PANTHER" id="PTHR45870:SF5">
    <property type="entry name" value="TUBULIN MONOGLYCYLASE TTLL3"/>
    <property type="match status" value="1"/>
</dbReference>
<keyword evidence="3" id="KW-0436">Ligase</keyword>
<comment type="subcellular location">
    <subcellularLocation>
        <location evidence="1">Cytoplasm</location>
        <location evidence="1">Cytoskeleton</location>
        <location evidence="1">Flagellum axoneme</location>
    </subcellularLocation>
</comment>
<dbReference type="GO" id="GO:0046872">
    <property type="term" value="F:metal ion binding"/>
    <property type="evidence" value="ECO:0007669"/>
    <property type="project" value="InterPro"/>
</dbReference>
<dbReference type="OrthoDB" id="202825at2759"/>
<evidence type="ECO:0000256" key="9">
    <source>
        <dbReference type="PROSITE-ProRule" id="PRU00409"/>
    </source>
</evidence>
<protein>
    <submittedName>
        <fullName evidence="12">Tubulin monoglycylase TTLL3</fullName>
    </submittedName>
</protein>
<evidence type="ECO:0000313" key="11">
    <source>
        <dbReference type="Proteomes" id="UP000008143"/>
    </source>
</evidence>
<dbReference type="PANTHER" id="PTHR45870">
    <property type="entry name" value="TUBULIN MONOGLYCYLASE TTLL3"/>
    <property type="match status" value="1"/>
</dbReference>
<dbReference type="GO" id="GO:0035082">
    <property type="term" value="P:axoneme assembly"/>
    <property type="evidence" value="ECO:0000318"/>
    <property type="project" value="GO_Central"/>
</dbReference>
<keyword evidence="2" id="KW-0963">Cytoplasm</keyword>
<evidence type="ECO:0000313" key="13">
    <source>
        <dbReference type="Xenbase" id="XB-GENE-29089415"/>
    </source>
</evidence>
<evidence type="ECO:0000313" key="12">
    <source>
        <dbReference type="RefSeq" id="XP_012817193.3"/>
    </source>
</evidence>
<dbReference type="InterPro" id="IPR011761">
    <property type="entry name" value="ATP-grasp"/>
</dbReference>
<evidence type="ECO:0000256" key="6">
    <source>
        <dbReference type="ARBA" id="ARBA00022846"/>
    </source>
</evidence>
<dbReference type="KEGG" id="xtr:105947023"/>
<dbReference type="Gene3D" id="3.30.470.20">
    <property type="entry name" value="ATP-grasp fold, B domain"/>
    <property type="match status" value="1"/>
</dbReference>
<dbReference type="GO" id="GO:0036126">
    <property type="term" value="C:sperm flagellum"/>
    <property type="evidence" value="ECO:0000318"/>
    <property type="project" value="GO_Central"/>
</dbReference>
<dbReference type="PROSITE" id="PS50975">
    <property type="entry name" value="ATP_GRASP"/>
    <property type="match status" value="1"/>
</dbReference>
<evidence type="ECO:0000256" key="1">
    <source>
        <dbReference type="ARBA" id="ARBA00004611"/>
    </source>
</evidence>
<gene>
    <name evidence="12 13" type="primary">LOC105947023</name>
</gene>
<dbReference type="InterPro" id="IPR004344">
    <property type="entry name" value="TTL/TTLL_fam"/>
</dbReference>
<dbReference type="OMA" id="FVESHES"/>
<evidence type="ECO:0000256" key="4">
    <source>
        <dbReference type="ARBA" id="ARBA00022741"/>
    </source>
</evidence>
<dbReference type="FunFam" id="3.30.470.20:FF:000032">
    <property type="entry name" value="tubulin monoglycylase TTLL3 isoform X2"/>
    <property type="match status" value="1"/>
</dbReference>
<evidence type="ECO:0000256" key="2">
    <source>
        <dbReference type="ARBA" id="ARBA00022490"/>
    </source>
</evidence>
<sequence length="484" mass="56586">MHFDRPGIQEGLERRGWIRKISSTIDAGAEDTSFRDPDSDTVVTLPYAVTPTFIWVHFGLPYTLLEEDQILNFFANINCFTSKAGLCVTLKRLRMFTDVNADTFFPRCYDLTEKKGKQLFVDDFMATAARSILKWVIRRNQKTSQVEETTTDGCTSIESVPVETILAAFKICKMCLGISENDDIDKECEEMDTDWTEFRERYYRVIHDGADIENSASHVDRCCSVLHKIKAIHPQLDIDGERNIWILKPAFLSQGRDIMCMNRLNDIIDHVEDTQCSSFEKRWVIQKYIERPLLIYETKFDVRQFFLVTDWEPLTIWFYKVNYIRFSSQPFNLENLDRSIHLCNRSIQKYLTNAPNRHPDLPEINVWSNKRMQEYLRMIGAEHAYEEVMMPGMKKALLHTLQACQDTVYKRENSFDFYGADFMFGEDFQPWLIEINFRPDLSSPSEVTEGIFKNLLEDILKVVLDRKTDPNCDTGAFELIQEQP</sequence>
<keyword evidence="11" id="KW-1185">Reference proteome</keyword>
<dbReference type="AlphaFoldDB" id="A0A8J0SMD6"/>
<dbReference type="GO" id="GO:0015630">
    <property type="term" value="C:microtubule cytoskeleton"/>
    <property type="evidence" value="ECO:0000318"/>
    <property type="project" value="GO_Central"/>
</dbReference>
<dbReference type="Xenbase" id="XB-GENE-29089415">
    <property type="gene designation" value="LOC105947023"/>
</dbReference>
<dbReference type="GO" id="GO:0030317">
    <property type="term" value="P:flagellated sperm motility"/>
    <property type="evidence" value="ECO:0000318"/>
    <property type="project" value="GO_Central"/>
</dbReference>
<evidence type="ECO:0000256" key="8">
    <source>
        <dbReference type="ARBA" id="ARBA00048944"/>
    </source>
</evidence>
<keyword evidence="5 9" id="KW-0067">ATP-binding</keyword>
<dbReference type="SUPFAM" id="SSF56059">
    <property type="entry name" value="Glutathione synthetase ATP-binding domain-like"/>
    <property type="match status" value="1"/>
</dbReference>
<evidence type="ECO:0000256" key="5">
    <source>
        <dbReference type="ARBA" id="ARBA00022840"/>
    </source>
</evidence>
<name>A0A8J0SMD6_XENTR</name>
<dbReference type="GO" id="GO:0005524">
    <property type="term" value="F:ATP binding"/>
    <property type="evidence" value="ECO:0007669"/>
    <property type="project" value="UniProtKB-UniRule"/>
</dbReference>
<reference evidence="12" key="1">
    <citation type="submission" date="2025-08" db="UniProtKB">
        <authorList>
            <consortium name="RefSeq"/>
        </authorList>
    </citation>
    <scope>IDENTIFICATION</scope>
    <source>
        <strain evidence="12">Nigerian</strain>
        <tissue evidence="12">Liver and blood</tissue>
    </source>
</reference>
<dbReference type="Pfam" id="PF03133">
    <property type="entry name" value="TTL"/>
    <property type="match status" value="1"/>
</dbReference>
<dbReference type="GO" id="GO:0005930">
    <property type="term" value="C:axoneme"/>
    <property type="evidence" value="ECO:0000318"/>
    <property type="project" value="GO_Central"/>
</dbReference>
<keyword evidence="6" id="KW-0282">Flagellum</keyword>
<evidence type="ECO:0000256" key="7">
    <source>
        <dbReference type="ARBA" id="ARBA00023212"/>
    </source>
</evidence>
<dbReference type="InterPro" id="IPR051437">
    <property type="entry name" value="TTLL_monoglycylase"/>
</dbReference>
<keyword evidence="4 9" id="KW-0547">Nucleotide-binding</keyword>
<dbReference type="GO" id="GO:0007283">
    <property type="term" value="P:spermatogenesis"/>
    <property type="evidence" value="ECO:0000318"/>
    <property type="project" value="GO_Central"/>
</dbReference>
<evidence type="ECO:0000256" key="3">
    <source>
        <dbReference type="ARBA" id="ARBA00022598"/>
    </source>
</evidence>
<dbReference type="GO" id="GO:0070736">
    <property type="term" value="F:protein-glycine ligase activity, initiating"/>
    <property type="evidence" value="ECO:0000318"/>
    <property type="project" value="GO_Central"/>
</dbReference>
<dbReference type="AGR" id="Xenbase:XB-GENE-29089415"/>
<keyword evidence="6" id="KW-0966">Cell projection</keyword>
<comment type="catalytic activity">
    <reaction evidence="8">
        <text>L-glutamyl-[protein] + glycine + ATP = glycyl-L-glutamyl-[protein] + ADP + phosphate + H(+)</text>
        <dbReference type="Rhea" id="RHEA:67180"/>
        <dbReference type="Rhea" id="RHEA-COMP:10208"/>
        <dbReference type="Rhea" id="RHEA-COMP:17207"/>
        <dbReference type="ChEBI" id="CHEBI:15378"/>
        <dbReference type="ChEBI" id="CHEBI:29973"/>
        <dbReference type="ChEBI" id="CHEBI:30616"/>
        <dbReference type="ChEBI" id="CHEBI:43474"/>
        <dbReference type="ChEBI" id="CHEBI:57305"/>
        <dbReference type="ChEBI" id="CHEBI:167890"/>
        <dbReference type="ChEBI" id="CHEBI:456216"/>
    </reaction>
    <physiologicalReaction direction="left-to-right" evidence="8">
        <dbReference type="Rhea" id="RHEA:67181"/>
    </physiologicalReaction>
</comment>
<feature type="domain" description="ATP-grasp" evidence="10">
    <location>
        <begin position="420"/>
        <end position="464"/>
    </location>
</feature>
<evidence type="ECO:0000259" key="10">
    <source>
        <dbReference type="PROSITE" id="PS50975"/>
    </source>
</evidence>
<keyword evidence="7" id="KW-0206">Cytoskeleton</keyword>
<dbReference type="RefSeq" id="XP_012817193.3">
    <property type="nucleotide sequence ID" value="XM_012961739.3"/>
</dbReference>
<organism evidence="11 12">
    <name type="scientific">Xenopus tropicalis</name>
    <name type="common">Western clawed frog</name>
    <name type="synonym">Silurana tropicalis</name>
    <dbReference type="NCBI Taxonomy" id="8364"/>
    <lineage>
        <taxon>Eukaryota</taxon>
        <taxon>Metazoa</taxon>
        <taxon>Chordata</taxon>
        <taxon>Craniata</taxon>
        <taxon>Vertebrata</taxon>
        <taxon>Euteleostomi</taxon>
        <taxon>Amphibia</taxon>
        <taxon>Batrachia</taxon>
        <taxon>Anura</taxon>
        <taxon>Pipoidea</taxon>
        <taxon>Pipidae</taxon>
        <taxon>Xenopodinae</taxon>
        <taxon>Xenopus</taxon>
        <taxon>Silurana</taxon>
    </lineage>
</organism>
<accession>A0A8J0SMD6</accession>
<dbReference type="GeneID" id="105947023"/>
<proteinExistence type="predicted"/>
<dbReference type="PROSITE" id="PS51221">
    <property type="entry name" value="TTL"/>
    <property type="match status" value="1"/>
</dbReference>